<keyword evidence="4" id="KW-0028">Amino-acid biosynthesis</keyword>
<proteinExistence type="inferred from homology"/>
<keyword evidence="6" id="KW-0486">Methionine biosynthesis</keyword>
<evidence type="ECO:0000256" key="3">
    <source>
        <dbReference type="ARBA" id="ARBA00012224"/>
    </source>
</evidence>
<dbReference type="Pfam" id="PF01053">
    <property type="entry name" value="Cys_Met_Meta_PP"/>
    <property type="match status" value="1"/>
</dbReference>
<evidence type="ECO:0000256" key="7">
    <source>
        <dbReference type="ARBA" id="ARBA00023239"/>
    </source>
</evidence>
<keyword evidence="5 8" id="KW-0663">Pyridoxal phosphate</keyword>
<dbReference type="RefSeq" id="WP_310764377.1">
    <property type="nucleotide sequence ID" value="NZ_CP134050.1"/>
</dbReference>
<dbReference type="Gene3D" id="3.40.640.10">
    <property type="entry name" value="Type I PLP-dependent aspartate aminotransferase-like (Major domain)"/>
    <property type="match status" value="1"/>
</dbReference>
<evidence type="ECO:0000256" key="6">
    <source>
        <dbReference type="ARBA" id="ARBA00023167"/>
    </source>
</evidence>
<evidence type="ECO:0000256" key="2">
    <source>
        <dbReference type="ARBA" id="ARBA00009077"/>
    </source>
</evidence>
<dbReference type="InterPro" id="IPR015424">
    <property type="entry name" value="PyrdxlP-dep_Trfase"/>
</dbReference>
<comment type="similarity">
    <text evidence="2 8">Belongs to the trans-sulfuration enzymes family.</text>
</comment>
<keyword evidence="7" id="KW-0456">Lyase</keyword>
<dbReference type="EC" id="4.4.1.13" evidence="3"/>
<dbReference type="EMBL" id="CP134050">
    <property type="protein sequence ID" value="WNC12860.1"/>
    <property type="molecule type" value="Genomic_DNA"/>
</dbReference>
<evidence type="ECO:0000313" key="9">
    <source>
        <dbReference type="EMBL" id="WNC12860.1"/>
    </source>
</evidence>
<keyword evidence="10" id="KW-1185">Reference proteome</keyword>
<organism evidence="9 10">
    <name type="scientific">Brevibacillus brevis</name>
    <name type="common">Bacillus brevis</name>
    <dbReference type="NCBI Taxonomy" id="1393"/>
    <lineage>
        <taxon>Bacteria</taxon>
        <taxon>Bacillati</taxon>
        <taxon>Bacillota</taxon>
        <taxon>Bacilli</taxon>
        <taxon>Bacillales</taxon>
        <taxon>Paenibacillaceae</taxon>
        <taxon>Brevibacillus</taxon>
    </lineage>
</organism>
<evidence type="ECO:0000256" key="4">
    <source>
        <dbReference type="ARBA" id="ARBA00022605"/>
    </source>
</evidence>
<dbReference type="InterPro" id="IPR054542">
    <property type="entry name" value="Cys_met_metab_PP"/>
</dbReference>
<dbReference type="GO" id="GO:0008483">
    <property type="term" value="F:transaminase activity"/>
    <property type="evidence" value="ECO:0007669"/>
    <property type="project" value="UniProtKB-KW"/>
</dbReference>
<evidence type="ECO:0000313" key="10">
    <source>
        <dbReference type="Proteomes" id="UP001256827"/>
    </source>
</evidence>
<gene>
    <name evidence="9" type="ORF">RGB73_19275</name>
</gene>
<dbReference type="PANTHER" id="PTHR11808:SF50">
    <property type="entry name" value="CYSTATHIONINE BETA-LYASE"/>
    <property type="match status" value="1"/>
</dbReference>
<name>A0ABY9SYF0_BREBE</name>
<comment type="cofactor">
    <cofactor evidence="1 8">
        <name>pyridoxal 5'-phosphate</name>
        <dbReference type="ChEBI" id="CHEBI:597326"/>
    </cofactor>
</comment>
<dbReference type="CDD" id="cd00614">
    <property type="entry name" value="CGS_like"/>
    <property type="match status" value="1"/>
</dbReference>
<dbReference type="PANTHER" id="PTHR11808">
    <property type="entry name" value="TRANS-SULFURATION ENZYME FAMILY MEMBER"/>
    <property type="match status" value="1"/>
</dbReference>
<keyword evidence="9" id="KW-0808">Transferase</keyword>
<accession>A0ABY9SYF0</accession>
<evidence type="ECO:0000256" key="1">
    <source>
        <dbReference type="ARBA" id="ARBA00001933"/>
    </source>
</evidence>
<sequence>MNFATKVLHGTSCFDPVTGASSVPIYQASTFHQADLDRPGTFDYARSGNPTRQALEEAIACLEGGERGFAFASGMAAISSVFMLFSAGDHVVVAEDVYGGTFRFLTRVLSRMGITVTFVDASRTEEVRAAITPATKGIYLETPSNPTLKVTDLAAVSRIAKEHGLLVIVDNTFLTPYYQRPLELGADIVIHSATKFIGGHSDVVAGLAVTRDAALGEQLYFIQNGMGAILGVQDCWLVMRGLKTLKARLDVSTQTAGKIAHWLSAHPAVTRVYYTGLAGHPGRHIQEVQASGHGAVLSFDVGSRERAKALFDRVKLPIVAVSLGAVETILSYPAAMSHAAMPAAERQARGITDGLVRLSAGLEEADDLIADLQQALDQLPPLEHEHAIPTTKEAFTRA</sequence>
<protein>
    <recommendedName>
        <fullName evidence="3">cysteine-S-conjugate beta-lyase</fullName>
        <ecNumber evidence="3">4.4.1.13</ecNumber>
    </recommendedName>
</protein>
<dbReference type="InterPro" id="IPR000277">
    <property type="entry name" value="Cys/Met-Metab_PyrdxlP-dep_enz"/>
</dbReference>
<evidence type="ECO:0000256" key="8">
    <source>
        <dbReference type="RuleBase" id="RU362118"/>
    </source>
</evidence>
<dbReference type="PIRSF" id="PIRSF001434">
    <property type="entry name" value="CGS"/>
    <property type="match status" value="1"/>
</dbReference>
<evidence type="ECO:0000256" key="5">
    <source>
        <dbReference type="ARBA" id="ARBA00022898"/>
    </source>
</evidence>
<reference evidence="9 10" key="1">
    <citation type="submission" date="2023-09" db="EMBL/GenBank/DDBJ databases">
        <title>Complete Genome and Methylome dissection of Bacillus brevis NEB573 original source of BbsI restriction endonuclease.</title>
        <authorList>
            <person name="Fomenkov A."/>
            <person name="Roberts R.D."/>
        </authorList>
    </citation>
    <scope>NUCLEOTIDE SEQUENCE [LARGE SCALE GENOMIC DNA]</scope>
    <source>
        <strain evidence="9 10">NEB573</strain>
    </source>
</reference>
<dbReference type="InterPro" id="IPR015422">
    <property type="entry name" value="PyrdxlP-dep_Trfase_small"/>
</dbReference>
<dbReference type="PROSITE" id="PS00868">
    <property type="entry name" value="CYS_MET_METAB_PP"/>
    <property type="match status" value="1"/>
</dbReference>
<dbReference type="InterPro" id="IPR015421">
    <property type="entry name" value="PyrdxlP-dep_Trfase_major"/>
</dbReference>
<dbReference type="Gene3D" id="3.90.1150.10">
    <property type="entry name" value="Aspartate Aminotransferase, domain 1"/>
    <property type="match status" value="1"/>
</dbReference>
<dbReference type="Proteomes" id="UP001256827">
    <property type="component" value="Chromosome"/>
</dbReference>
<dbReference type="SUPFAM" id="SSF53383">
    <property type="entry name" value="PLP-dependent transferases"/>
    <property type="match status" value="1"/>
</dbReference>
<keyword evidence="9" id="KW-0032">Aminotransferase</keyword>